<dbReference type="RefSeq" id="WP_387717244.1">
    <property type="nucleotide sequence ID" value="NZ_JBIAPI010000002.1"/>
</dbReference>
<feature type="transmembrane region" description="Helical" evidence="1">
    <location>
        <begin position="189"/>
        <end position="215"/>
    </location>
</feature>
<keyword evidence="1" id="KW-0812">Transmembrane</keyword>
<evidence type="ECO:0008006" key="4">
    <source>
        <dbReference type="Google" id="ProtNLM"/>
    </source>
</evidence>
<evidence type="ECO:0000313" key="3">
    <source>
        <dbReference type="Proteomes" id="UP001601948"/>
    </source>
</evidence>
<comment type="caution">
    <text evidence="2">The sequence shown here is derived from an EMBL/GenBank/DDBJ whole genome shotgun (WGS) entry which is preliminary data.</text>
</comment>
<evidence type="ECO:0000313" key="2">
    <source>
        <dbReference type="EMBL" id="MFF3223968.1"/>
    </source>
</evidence>
<protein>
    <recommendedName>
        <fullName evidence="4">Secreted protein</fullName>
    </recommendedName>
</protein>
<feature type="transmembrane region" description="Helical" evidence="1">
    <location>
        <begin position="382"/>
        <end position="409"/>
    </location>
</feature>
<keyword evidence="1" id="KW-0472">Membrane</keyword>
<accession>A0ABW6QTM5</accession>
<sequence>MGPRIRNGTLWLRRFAGTTPGVVAVVVVVSVVLCLLAGFASASQLSGKSERRDVALERTEPLAFAAQRLYVALSAADASAATAFLAPGVEGPALRKQYQQSLADAAAALSEATAGVSDEETRQIVARIAADLPAYTGLVETARANNRQGFPVGSSYLRAASEVMQKSLLPNAERLTASRFAAVHEDQKAIAALPWLSIVLIALVLLTCVVGSWILLQRTNRMANLGVLAAAGAATLALLWVVVATSVAADAMDTGAQDRFETLAKARISAQQARTEETLQLITRGDIAAGEENYNRYATELRDRIGAVVGPESVAAQELTKWTTGHRAQIAAYQAANYPAALEQAIGTGPASSATQFAALDRSLNDNLTQARRDLRDGLRTAGTALFLSPLGTLALLVLAAAAVVAGVWPRLKEFL</sequence>
<reference evidence="2 3" key="1">
    <citation type="submission" date="2024-10" db="EMBL/GenBank/DDBJ databases">
        <title>The Natural Products Discovery Center: Release of the First 8490 Sequenced Strains for Exploring Actinobacteria Biosynthetic Diversity.</title>
        <authorList>
            <person name="Kalkreuter E."/>
            <person name="Kautsar S.A."/>
            <person name="Yang D."/>
            <person name="Bader C.D."/>
            <person name="Teijaro C.N."/>
            <person name="Fluegel L."/>
            <person name="Davis C.M."/>
            <person name="Simpson J.R."/>
            <person name="Lauterbach L."/>
            <person name="Steele A.D."/>
            <person name="Gui C."/>
            <person name="Meng S."/>
            <person name="Li G."/>
            <person name="Viehrig K."/>
            <person name="Ye F."/>
            <person name="Su P."/>
            <person name="Kiefer A.F."/>
            <person name="Nichols A."/>
            <person name="Cepeda A.J."/>
            <person name="Yan W."/>
            <person name="Fan B."/>
            <person name="Jiang Y."/>
            <person name="Adhikari A."/>
            <person name="Zheng C.-J."/>
            <person name="Schuster L."/>
            <person name="Cowan T.M."/>
            <person name="Smanski M.J."/>
            <person name="Chevrette M.G."/>
            <person name="De Carvalho L.P.S."/>
            <person name="Shen B."/>
        </authorList>
    </citation>
    <scope>NUCLEOTIDE SEQUENCE [LARGE SCALE GENOMIC DNA]</scope>
    <source>
        <strain evidence="2 3">NPDC003040</strain>
    </source>
</reference>
<keyword evidence="3" id="KW-1185">Reference proteome</keyword>
<organism evidence="2 3">
    <name type="scientific">Nocardia suismassiliense</name>
    <dbReference type="NCBI Taxonomy" id="2077092"/>
    <lineage>
        <taxon>Bacteria</taxon>
        <taxon>Bacillati</taxon>
        <taxon>Actinomycetota</taxon>
        <taxon>Actinomycetes</taxon>
        <taxon>Mycobacteriales</taxon>
        <taxon>Nocardiaceae</taxon>
        <taxon>Nocardia</taxon>
    </lineage>
</organism>
<feature type="transmembrane region" description="Helical" evidence="1">
    <location>
        <begin position="227"/>
        <end position="249"/>
    </location>
</feature>
<feature type="transmembrane region" description="Helical" evidence="1">
    <location>
        <begin position="20"/>
        <end position="42"/>
    </location>
</feature>
<proteinExistence type="predicted"/>
<dbReference type="EMBL" id="JBIAPI010000002">
    <property type="protein sequence ID" value="MFF3223968.1"/>
    <property type="molecule type" value="Genomic_DNA"/>
</dbReference>
<keyword evidence="1" id="KW-1133">Transmembrane helix</keyword>
<name>A0ABW6QTM5_9NOCA</name>
<dbReference type="Proteomes" id="UP001601948">
    <property type="component" value="Unassembled WGS sequence"/>
</dbReference>
<gene>
    <name evidence="2" type="ORF">ACFYV7_14340</name>
</gene>
<evidence type="ECO:0000256" key="1">
    <source>
        <dbReference type="SAM" id="Phobius"/>
    </source>
</evidence>